<feature type="transmembrane region" description="Helical" evidence="1">
    <location>
        <begin position="36"/>
        <end position="60"/>
    </location>
</feature>
<dbReference type="InterPro" id="IPR038976">
    <property type="entry name" value="Ssk"/>
</dbReference>
<dbReference type="Proteomes" id="UP000691718">
    <property type="component" value="Unassembled WGS sequence"/>
</dbReference>
<name>A0A8S3Y1D2_PARAO</name>
<gene>
    <name evidence="2" type="ORF">PAPOLLO_LOCUS24664</name>
</gene>
<feature type="transmembrane region" description="Helical" evidence="1">
    <location>
        <begin position="81"/>
        <end position="105"/>
    </location>
</feature>
<sequence>MYFGILGVGLYTVSGALVLAARTRDSVYPRTGDQTSALVAGSLAIINAFVMLFDLSLAYLDSEEFDEEASEVVSAAADPYVDAWWSGAGGVLFGVCGALTLHSWIDVPACHRRTYAQITALCAIAAAVVLTIDSMLALCSAHKDGTSTRTKSQKPAKA</sequence>
<evidence type="ECO:0000256" key="1">
    <source>
        <dbReference type="SAM" id="Phobius"/>
    </source>
</evidence>
<protein>
    <submittedName>
        <fullName evidence="2">(apollo) hypothetical protein</fullName>
    </submittedName>
</protein>
<accession>A0A8S3Y1D2</accession>
<feature type="transmembrane region" description="Helical" evidence="1">
    <location>
        <begin position="117"/>
        <end position="139"/>
    </location>
</feature>
<comment type="caution">
    <text evidence="2">The sequence shown here is derived from an EMBL/GenBank/DDBJ whole genome shotgun (WGS) entry which is preliminary data.</text>
</comment>
<reference evidence="2" key="1">
    <citation type="submission" date="2021-04" db="EMBL/GenBank/DDBJ databases">
        <authorList>
            <person name="Tunstrom K."/>
        </authorList>
    </citation>
    <scope>NUCLEOTIDE SEQUENCE</scope>
</reference>
<dbReference type="AlphaFoldDB" id="A0A8S3Y1D2"/>
<dbReference type="EMBL" id="CAJQZP010001486">
    <property type="protein sequence ID" value="CAG5050028.1"/>
    <property type="molecule type" value="Genomic_DNA"/>
</dbReference>
<evidence type="ECO:0000313" key="3">
    <source>
        <dbReference type="Proteomes" id="UP000691718"/>
    </source>
</evidence>
<dbReference type="OrthoDB" id="7470764at2759"/>
<dbReference type="GO" id="GO:0019991">
    <property type="term" value="P:septate junction assembly"/>
    <property type="evidence" value="ECO:0007669"/>
    <property type="project" value="InterPro"/>
</dbReference>
<proteinExistence type="predicted"/>
<keyword evidence="1" id="KW-0472">Membrane</keyword>
<dbReference type="PANTHER" id="PTHR36692">
    <property type="entry name" value="PROTEIN SNAKESKIN"/>
    <property type="match status" value="1"/>
</dbReference>
<dbReference type="GO" id="GO:0005886">
    <property type="term" value="C:plasma membrane"/>
    <property type="evidence" value="ECO:0007669"/>
    <property type="project" value="TreeGrafter"/>
</dbReference>
<organism evidence="2 3">
    <name type="scientific">Parnassius apollo</name>
    <name type="common">Apollo butterfly</name>
    <name type="synonym">Papilio apollo</name>
    <dbReference type="NCBI Taxonomy" id="110799"/>
    <lineage>
        <taxon>Eukaryota</taxon>
        <taxon>Metazoa</taxon>
        <taxon>Ecdysozoa</taxon>
        <taxon>Arthropoda</taxon>
        <taxon>Hexapoda</taxon>
        <taxon>Insecta</taxon>
        <taxon>Pterygota</taxon>
        <taxon>Neoptera</taxon>
        <taxon>Endopterygota</taxon>
        <taxon>Lepidoptera</taxon>
        <taxon>Glossata</taxon>
        <taxon>Ditrysia</taxon>
        <taxon>Papilionoidea</taxon>
        <taxon>Papilionidae</taxon>
        <taxon>Parnassiinae</taxon>
        <taxon>Parnassini</taxon>
        <taxon>Parnassius</taxon>
        <taxon>Parnassius</taxon>
    </lineage>
</organism>
<dbReference type="PANTHER" id="PTHR36692:SF2">
    <property type="entry name" value="GEO12064P1"/>
    <property type="match status" value="1"/>
</dbReference>
<keyword evidence="1" id="KW-0812">Transmembrane</keyword>
<evidence type="ECO:0000313" key="2">
    <source>
        <dbReference type="EMBL" id="CAG5050028.1"/>
    </source>
</evidence>
<keyword evidence="3" id="KW-1185">Reference proteome</keyword>
<keyword evidence="1" id="KW-1133">Transmembrane helix</keyword>